<keyword evidence="2" id="KW-1003">Cell membrane</keyword>
<keyword evidence="6" id="KW-0175">Coiled coil</keyword>
<sequence length="1270" mass="138564">MKKKALWKDIWVEIGKSPARFLALLAIITLGVAFFAGIKAAGPDMLDTANRYYAEKNLYDLKVLSTYGLEDKDIAILANMEGASVYPLKTLDIEMAGSDFLVKLLPYSDREGQVNQYELVSGRLPQQSGEIALDAEQNLMETYQIGDTISFKTAPTEGLSDEEAKNTIAIKDQAYTVVGFVHSPIYIERATRGSTTVGKGSLDGFAVVAEADLSGGVYTEVYLTFKQAQAEIGYTDAYDETIADLSAKTELALNGRPMERINEIRAEGQKKIKEAEDKLQEGKDKLSAAEQELLDARKKLDDGTKEYTDNKKLFEAKMADAESALNASQAELDSGKAEYEDGLATYNANKQAYDDAKADWETQKAAIQGQMGGDASIEAFLANVPDTQAGNEIAALAEELLAGQAELEAGQALLEEQGKALAERAAALLAKGDELQLQQSALEGDGATFQTEMAAFTAELTAFQMEKAAKEAEFSERQAAIAAQQLLLEAEPADSPDREAGLAELTGLQAALDDEKAALAQQEADLDARQSALEQKGQSLAERQTALAAAGSAFEAERATEEAALAQDQTQLEADGQALTVKGEALLAKQQLLEEKVQAFMADAAAQIAQADQQFAEQGQLLEEGRLELAAALVKLQDGQAQVDSGRAELETQRSSGQQALDEAWQKIQQGEADYQAGLATFTAEKADVDKEIASGAAKVQQAKQDLADLIDPVYFVLDRSSNPGYQEYRDNADRMSAIAEIFPVFFFLIAALVSFTTMTRMVDEQRQQMGTLKGLGYSNFDIAKKFLVYATLACIAGTAIGLVAGYHLFPTVIFNAYGSLYNLPPLKINYYLSYALISITIALLCTIGPAALATATSLRENPASMMRPKAPKNGKRVFLERVTFIWKRLSFNSKITVRNLMRYKARNAMTVLGVAGCTALILTGYGVKNSISGLAEKQFNEVMRYDAIVALRPETSEENLASYDRLISDTPEITSHLKALQANYKVDKQGINLQDVTVFVPAETENINDFVRLQDRITKEPIPLTDEGAVISEKLANILDVGPGDTIEIRNDEMQTYQVPIQAVTENYTNHYLYLTPALYEKVFIKGVEPNTDLLVYEEPESWERSFGAAVMGEPGVALVTFISSVDRAFSDTLGSLDIVTLVLIISAAALAFVVLYNLTNINVSERIRELSTIKVLGFYDVEVSLYIYRETFILTLLGILVGFGLGSLLSSAVLKMAEVDFLLFPATILPLSYLYAAILSLTFSIIVMLIMHRKLKKVDMIEALKSVE</sequence>
<evidence type="ECO:0000256" key="5">
    <source>
        <dbReference type="ARBA" id="ARBA00023136"/>
    </source>
</evidence>
<dbReference type="AlphaFoldDB" id="A0A143YWT5"/>
<keyword evidence="3 7" id="KW-0812">Transmembrane</keyword>
<feature type="transmembrane region" description="Helical" evidence="7">
    <location>
        <begin position="1140"/>
        <end position="1160"/>
    </location>
</feature>
<organism evidence="9 10">
    <name type="scientific">Trichococcus palustris</name>
    <dbReference type="NCBI Taxonomy" id="140314"/>
    <lineage>
        <taxon>Bacteria</taxon>
        <taxon>Bacillati</taxon>
        <taxon>Bacillota</taxon>
        <taxon>Bacilli</taxon>
        <taxon>Lactobacillales</taxon>
        <taxon>Carnobacteriaceae</taxon>
        <taxon>Trichococcus</taxon>
    </lineage>
</organism>
<feature type="transmembrane region" description="Helical" evidence="7">
    <location>
        <begin position="1235"/>
        <end position="1253"/>
    </location>
</feature>
<reference evidence="9 10" key="1">
    <citation type="submission" date="2016-02" db="EMBL/GenBank/DDBJ databases">
        <authorList>
            <person name="Wen L."/>
            <person name="He K."/>
            <person name="Yang H."/>
        </authorList>
    </citation>
    <scope>NUCLEOTIDE SEQUENCE [LARGE SCALE GENOMIC DNA]</scope>
    <source>
        <strain evidence="9">Trichococcus palustris</strain>
    </source>
</reference>
<dbReference type="GO" id="GO:0005886">
    <property type="term" value="C:plasma membrane"/>
    <property type="evidence" value="ECO:0007669"/>
    <property type="project" value="UniProtKB-SubCell"/>
</dbReference>
<gene>
    <name evidence="9" type="ORF">Tpal_2329</name>
</gene>
<dbReference type="PANTHER" id="PTHR30287:SF1">
    <property type="entry name" value="INNER MEMBRANE PROTEIN"/>
    <property type="match status" value="1"/>
</dbReference>
<feature type="transmembrane region" description="Helical" evidence="7">
    <location>
        <begin position="742"/>
        <end position="760"/>
    </location>
</feature>
<evidence type="ECO:0000256" key="1">
    <source>
        <dbReference type="ARBA" id="ARBA00004651"/>
    </source>
</evidence>
<dbReference type="OrthoDB" id="5137249at2"/>
<feature type="domain" description="ABC3 transporter permease C-terminal" evidence="8">
    <location>
        <begin position="742"/>
        <end position="862"/>
    </location>
</feature>
<keyword evidence="10" id="KW-1185">Reference proteome</keyword>
<feature type="transmembrane region" description="Helical" evidence="7">
    <location>
        <begin position="21"/>
        <end position="42"/>
    </location>
</feature>
<feature type="transmembrane region" description="Helical" evidence="7">
    <location>
        <begin position="787"/>
        <end position="810"/>
    </location>
</feature>
<feature type="transmembrane region" description="Helical" evidence="7">
    <location>
        <begin position="909"/>
        <end position="928"/>
    </location>
</feature>
<evidence type="ECO:0000313" key="10">
    <source>
        <dbReference type="Proteomes" id="UP000242754"/>
    </source>
</evidence>
<dbReference type="InterPro" id="IPR038766">
    <property type="entry name" value="Membrane_comp_ABC_pdt"/>
</dbReference>
<feature type="coiled-coil region" evidence="6">
    <location>
        <begin position="465"/>
        <end position="525"/>
    </location>
</feature>
<evidence type="ECO:0000259" key="8">
    <source>
        <dbReference type="Pfam" id="PF02687"/>
    </source>
</evidence>
<dbReference type="PANTHER" id="PTHR30287">
    <property type="entry name" value="MEMBRANE COMPONENT OF PREDICTED ABC SUPERFAMILY METABOLITE UPTAKE TRANSPORTER"/>
    <property type="match status" value="1"/>
</dbReference>
<dbReference type="InterPro" id="IPR003838">
    <property type="entry name" value="ABC3_permease_C"/>
</dbReference>
<evidence type="ECO:0000256" key="6">
    <source>
        <dbReference type="SAM" id="Coils"/>
    </source>
</evidence>
<dbReference type="RefSeq" id="WP_087033888.1">
    <property type="nucleotide sequence ID" value="NZ_FJNE01000008.1"/>
</dbReference>
<evidence type="ECO:0000313" key="9">
    <source>
        <dbReference type="EMBL" id="CZQ99128.1"/>
    </source>
</evidence>
<evidence type="ECO:0000256" key="4">
    <source>
        <dbReference type="ARBA" id="ARBA00022989"/>
    </source>
</evidence>
<comment type="subcellular location">
    <subcellularLocation>
        <location evidence="1">Cell membrane</location>
        <topology evidence="1">Multi-pass membrane protein</topology>
    </subcellularLocation>
</comment>
<name>A0A143YWT5_9LACT</name>
<dbReference type="Pfam" id="PF02687">
    <property type="entry name" value="FtsX"/>
    <property type="match status" value="2"/>
</dbReference>
<dbReference type="Gene3D" id="6.10.250.2200">
    <property type="match status" value="1"/>
</dbReference>
<evidence type="ECO:0000256" key="7">
    <source>
        <dbReference type="SAM" id="Phobius"/>
    </source>
</evidence>
<dbReference type="STRING" id="140314.SAMN04488076_107109"/>
<feature type="domain" description="ABC3 transporter permease C-terminal" evidence="8">
    <location>
        <begin position="1144"/>
        <end position="1259"/>
    </location>
</feature>
<dbReference type="EMBL" id="FJNE01000008">
    <property type="protein sequence ID" value="CZQ99128.1"/>
    <property type="molecule type" value="Genomic_DNA"/>
</dbReference>
<feature type="transmembrane region" description="Helical" evidence="7">
    <location>
        <begin position="830"/>
        <end position="859"/>
    </location>
</feature>
<protein>
    <submittedName>
        <fullName evidence="9">Abc transporter permease protein domain</fullName>
    </submittedName>
</protein>
<keyword evidence="4 7" id="KW-1133">Transmembrane helix</keyword>
<feature type="coiled-coil region" evidence="6">
    <location>
        <begin position="258"/>
        <end position="338"/>
    </location>
</feature>
<feature type="transmembrane region" description="Helical" evidence="7">
    <location>
        <begin position="1194"/>
        <end position="1215"/>
    </location>
</feature>
<dbReference type="Proteomes" id="UP000242754">
    <property type="component" value="Unassembled WGS sequence"/>
</dbReference>
<evidence type="ECO:0000256" key="2">
    <source>
        <dbReference type="ARBA" id="ARBA00022475"/>
    </source>
</evidence>
<evidence type="ECO:0000256" key="3">
    <source>
        <dbReference type="ARBA" id="ARBA00022692"/>
    </source>
</evidence>
<proteinExistence type="predicted"/>
<keyword evidence="5 7" id="KW-0472">Membrane</keyword>
<accession>A0A143YWT5</accession>